<dbReference type="PANTHER" id="PTHR33055:SF13">
    <property type="entry name" value="TRANSPOSASE"/>
    <property type="match status" value="1"/>
</dbReference>
<dbReference type="InterPro" id="IPR002525">
    <property type="entry name" value="Transp_IS110-like_N"/>
</dbReference>
<feature type="domain" description="Transposase IS110-like N-terminal" evidence="1">
    <location>
        <begin position="46"/>
        <end position="186"/>
    </location>
</feature>
<dbReference type="Pfam" id="PF02371">
    <property type="entry name" value="Transposase_20"/>
    <property type="match status" value="1"/>
</dbReference>
<evidence type="ECO:0000259" key="2">
    <source>
        <dbReference type="Pfam" id="PF02371"/>
    </source>
</evidence>
<dbReference type="InterPro" id="IPR047650">
    <property type="entry name" value="Transpos_IS110"/>
</dbReference>
<evidence type="ECO:0000259" key="1">
    <source>
        <dbReference type="Pfam" id="PF01548"/>
    </source>
</evidence>
<reference evidence="3 4" key="1">
    <citation type="journal article" date="2015" name="Nature">
        <title>rRNA introns, odd ribosomes, and small enigmatic genomes across a large radiation of phyla.</title>
        <authorList>
            <person name="Brown C.T."/>
            <person name="Hug L.A."/>
            <person name="Thomas B.C."/>
            <person name="Sharon I."/>
            <person name="Castelle C.J."/>
            <person name="Singh A."/>
            <person name="Wilkins M.J."/>
            <person name="Williams K.H."/>
            <person name="Banfield J.F."/>
        </authorList>
    </citation>
    <scope>NUCLEOTIDE SEQUENCE [LARGE SCALE GENOMIC DNA]</scope>
</reference>
<comment type="caution">
    <text evidence="3">The sequence shown here is derived from an EMBL/GenBank/DDBJ whole genome shotgun (WGS) entry which is preliminary data.</text>
</comment>
<dbReference type="GO" id="GO:0006313">
    <property type="term" value="P:DNA transposition"/>
    <property type="evidence" value="ECO:0007669"/>
    <property type="project" value="InterPro"/>
</dbReference>
<organism evidence="3 4">
    <name type="scientific">Candidatus Adlerbacteria bacterium GW2011_GWC1_50_9</name>
    <dbReference type="NCBI Taxonomy" id="1618608"/>
    <lineage>
        <taxon>Bacteria</taxon>
        <taxon>Candidatus Adleribacteriota</taxon>
    </lineage>
</organism>
<dbReference type="GO" id="GO:0004803">
    <property type="term" value="F:transposase activity"/>
    <property type="evidence" value="ECO:0007669"/>
    <property type="project" value="InterPro"/>
</dbReference>
<dbReference type="NCBIfam" id="NF033542">
    <property type="entry name" value="transpos_IS110"/>
    <property type="match status" value="1"/>
</dbReference>
<dbReference type="AlphaFoldDB" id="A0A0G1Z0E8"/>
<proteinExistence type="predicted"/>
<dbReference type="Proteomes" id="UP000034201">
    <property type="component" value="Unassembled WGS sequence"/>
</dbReference>
<sequence>MGTATLVVAPQKCGEVDLPVRVRTQTGTLFIKQLFSMPSTKESYFIGMDLHQKTSTFSVKEKEGKIIEAKTISTTKEDVEKFLSPYSGSTLTLEPVSQWYCYADFIESLGLSVKIANPMRVKAIASARIKTDTIDAGVLADLLRANMLPESYHAPANVRAWKEEVRLRMSLVRLRVQVKNKIHALLWKQGIRSPYTLFSKRGLLWLDTQIFSKEITIALATYRETLALLDRQVTDAEGRMIEDNKHREEVKLLITIPGISYLSALTIMAEVGTISRFPSAKKLMGYAGIVPSTYASGGTVRHGRITKTGSSWLRWVLIEAAHHQLLCTRQKGLTKYYNGIKERKGSKAAAVATARKLCAVIFRVLTDKRPFVSPEEWDNRRAHHRFIAIN</sequence>
<protein>
    <submittedName>
        <fullName evidence="3">Transposase IS116/IS110/IS902 family protein</fullName>
    </submittedName>
</protein>
<accession>A0A0G1Z0E8</accession>
<evidence type="ECO:0000313" key="3">
    <source>
        <dbReference type="EMBL" id="KKW20767.1"/>
    </source>
</evidence>
<dbReference type="PANTHER" id="PTHR33055">
    <property type="entry name" value="TRANSPOSASE FOR INSERTION SEQUENCE ELEMENT IS1111A"/>
    <property type="match status" value="1"/>
</dbReference>
<dbReference type="GO" id="GO:0003677">
    <property type="term" value="F:DNA binding"/>
    <property type="evidence" value="ECO:0007669"/>
    <property type="project" value="InterPro"/>
</dbReference>
<dbReference type="InterPro" id="IPR003346">
    <property type="entry name" value="Transposase_20"/>
</dbReference>
<dbReference type="EMBL" id="LCQQ01000023">
    <property type="protein sequence ID" value="KKW20767.1"/>
    <property type="molecule type" value="Genomic_DNA"/>
</dbReference>
<dbReference type="Pfam" id="PF01548">
    <property type="entry name" value="DEDD_Tnp_IS110"/>
    <property type="match status" value="1"/>
</dbReference>
<name>A0A0G1Z0E8_9BACT</name>
<gene>
    <name evidence="3" type="ORF">UY61_C0023G0011</name>
</gene>
<evidence type="ECO:0000313" key="4">
    <source>
        <dbReference type="Proteomes" id="UP000034201"/>
    </source>
</evidence>
<feature type="domain" description="Transposase IS116/IS110/IS902 C-terminal" evidence="2">
    <location>
        <begin position="251"/>
        <end position="336"/>
    </location>
</feature>